<dbReference type="Proteomes" id="UP000320551">
    <property type="component" value="Unassembled WGS sequence"/>
</dbReference>
<dbReference type="Pfam" id="PF22814">
    <property type="entry name" value="WelO5"/>
    <property type="match status" value="1"/>
</dbReference>
<proteinExistence type="predicted"/>
<organism evidence="1 2">
    <name type="scientific">Microcystis aeruginosa Ma_QC_B_20070730_S2</name>
    <dbReference type="NCBI Taxonomy" id="2486256"/>
    <lineage>
        <taxon>Bacteria</taxon>
        <taxon>Bacillati</taxon>
        <taxon>Cyanobacteriota</taxon>
        <taxon>Cyanophyceae</taxon>
        <taxon>Oscillatoriophycideae</taxon>
        <taxon>Chroococcales</taxon>
        <taxon>Microcystaceae</taxon>
        <taxon>Microcystis</taxon>
    </lineage>
</organism>
<dbReference type="InterPro" id="IPR055091">
    <property type="entry name" value="WelO5-like"/>
</dbReference>
<comment type="caution">
    <text evidence="1">The sequence shown here is derived from an EMBL/GenBank/DDBJ whole genome shotgun (WGS) entry which is preliminary data.</text>
</comment>
<sequence length="285" mass="32632">MTIAASKTLYNLVEIDFENLPRHYPDGIKDIYERKIDGLIIEDFLSQDEVDNVVEQLTQKGPFEGSPFGDILIYGPALYVSEADTQEYCQQATQFREYCRYLFRNGRDFESRLQEVLSVMSGGREVMVLKSQDGSEYTPTTIRVLEKGQFMGWHFGNQFLFCTPGYKHLKTQIDTTAHLGYFLVLSSAISGGELVLYDLEWDETEWNDTEMGGRKRNGTVNGKLIADVMENYQQMPIKPKPGSLVIFDDSRILHRVSTVEGNRRRITVGGFVAFSENGEKVYYWS</sequence>
<evidence type="ECO:0000313" key="2">
    <source>
        <dbReference type="Proteomes" id="UP000320551"/>
    </source>
</evidence>
<dbReference type="EMBL" id="SFBK01000017">
    <property type="protein sequence ID" value="TRU30993.1"/>
    <property type="molecule type" value="Genomic_DNA"/>
</dbReference>
<dbReference type="AlphaFoldDB" id="A0A552E9C0"/>
<accession>A0A552E9C0</accession>
<reference evidence="1 2" key="1">
    <citation type="submission" date="2019-01" db="EMBL/GenBank/DDBJ databases">
        <title>Coherence of Microcystis species and biogeography revealed through population genomics.</title>
        <authorList>
            <person name="Perez-Carrascal O.M."/>
            <person name="Terrat Y."/>
            <person name="Giani A."/>
            <person name="Fortin N."/>
            <person name="Tromas N."/>
            <person name="Shapiro B.J."/>
        </authorList>
    </citation>
    <scope>NUCLEOTIDE SEQUENCE [LARGE SCALE GENOMIC DNA]</scope>
    <source>
        <strain evidence="1">Ma_QC_B_20070730_S2</strain>
    </source>
</reference>
<gene>
    <name evidence="1" type="ORF">EWV80_00980</name>
</gene>
<protein>
    <submittedName>
        <fullName evidence="1">2OG-Fe(II) oxygenase</fullName>
    </submittedName>
</protein>
<dbReference type="Gene3D" id="2.60.120.620">
    <property type="entry name" value="q2cbj1_9rhob like domain"/>
    <property type="match status" value="1"/>
</dbReference>
<evidence type="ECO:0000313" key="1">
    <source>
        <dbReference type="EMBL" id="TRU30993.1"/>
    </source>
</evidence>
<name>A0A552E9C0_MICAE</name>